<protein>
    <submittedName>
        <fullName evidence="2">Uncharacterized protein</fullName>
    </submittedName>
</protein>
<evidence type="ECO:0000313" key="2">
    <source>
        <dbReference type="EMBL" id="BAR63040.1"/>
    </source>
</evidence>
<gene>
    <name evidence="2" type="ORF">NK6_9906</name>
</gene>
<reference evidence="2 3" key="1">
    <citation type="submission" date="2014-11" db="EMBL/GenBank/DDBJ databases">
        <title>Symbiosis island explosion on the genome of extra-slow-growing strains of soybean bradyrhizobia with massive insertion sequences.</title>
        <authorList>
            <person name="Iida T."/>
            <person name="Minamisawa K."/>
        </authorList>
    </citation>
    <scope>NUCLEOTIDE SEQUENCE [LARGE SCALE GENOMIC DNA]</scope>
    <source>
        <strain evidence="2 3">NK6</strain>
    </source>
</reference>
<dbReference type="AlphaFoldDB" id="A0A0E3VXP9"/>
<organism evidence="2 3">
    <name type="scientific">Bradyrhizobium diazoefficiens</name>
    <dbReference type="NCBI Taxonomy" id="1355477"/>
    <lineage>
        <taxon>Bacteria</taxon>
        <taxon>Pseudomonadati</taxon>
        <taxon>Pseudomonadota</taxon>
        <taxon>Alphaproteobacteria</taxon>
        <taxon>Hyphomicrobiales</taxon>
        <taxon>Nitrobacteraceae</taxon>
        <taxon>Bradyrhizobium</taxon>
    </lineage>
</organism>
<feature type="region of interest" description="Disordered" evidence="1">
    <location>
        <begin position="1"/>
        <end position="36"/>
    </location>
</feature>
<dbReference type="Proteomes" id="UP000063308">
    <property type="component" value="Chromosome"/>
</dbReference>
<evidence type="ECO:0000256" key="1">
    <source>
        <dbReference type="SAM" id="MobiDB-lite"/>
    </source>
</evidence>
<dbReference type="EMBL" id="AP014685">
    <property type="protein sequence ID" value="BAR63040.1"/>
    <property type="molecule type" value="Genomic_DNA"/>
</dbReference>
<name>A0A0E3VXP9_9BRAD</name>
<proteinExistence type="predicted"/>
<accession>A0A0E3VXP9</accession>
<evidence type="ECO:0000313" key="3">
    <source>
        <dbReference type="Proteomes" id="UP000063308"/>
    </source>
</evidence>
<sequence>MVKMTAVVTVRSPKTPTRAKREEDKFLRSMKPRPRF</sequence>